<dbReference type="SUPFAM" id="SSF47413">
    <property type="entry name" value="lambda repressor-like DNA-binding domains"/>
    <property type="match status" value="1"/>
</dbReference>
<dbReference type="InterPro" id="IPR002742">
    <property type="entry name" value="Desulfoferrodoxin_Fe-bd_dom"/>
</dbReference>
<dbReference type="SUPFAM" id="SSF49367">
    <property type="entry name" value="Superoxide reductase-like"/>
    <property type="match status" value="1"/>
</dbReference>
<reference evidence="3" key="1">
    <citation type="submission" date="2020-10" db="EMBL/GenBank/DDBJ databases">
        <authorList>
            <person name="Gilroy R."/>
        </authorList>
    </citation>
    <scope>NUCLEOTIDE SEQUENCE</scope>
    <source>
        <strain evidence="3">ChiHjej9B8-7071</strain>
    </source>
</reference>
<evidence type="ECO:0000259" key="2">
    <source>
        <dbReference type="PROSITE" id="PS50943"/>
    </source>
</evidence>
<name>A0A9D1D607_9FIRM</name>
<dbReference type="GO" id="GO:0016491">
    <property type="term" value="F:oxidoreductase activity"/>
    <property type="evidence" value="ECO:0007669"/>
    <property type="project" value="InterPro"/>
</dbReference>
<dbReference type="GO" id="GO:0005506">
    <property type="term" value="F:iron ion binding"/>
    <property type="evidence" value="ECO:0007669"/>
    <property type="project" value="InterPro"/>
</dbReference>
<protein>
    <submittedName>
        <fullName evidence="3">Helix-turn-helix domain-containing protein</fullName>
    </submittedName>
</protein>
<dbReference type="SMART" id="SM00530">
    <property type="entry name" value="HTH_XRE"/>
    <property type="match status" value="1"/>
</dbReference>
<proteinExistence type="predicted"/>
<dbReference type="AlphaFoldDB" id="A0A9D1D607"/>
<dbReference type="EMBL" id="DVGD01000022">
    <property type="protein sequence ID" value="HIR08921.1"/>
    <property type="molecule type" value="Genomic_DNA"/>
</dbReference>
<keyword evidence="1" id="KW-0238">DNA-binding</keyword>
<dbReference type="CDD" id="cd00093">
    <property type="entry name" value="HTH_XRE"/>
    <property type="match status" value="1"/>
</dbReference>
<evidence type="ECO:0000313" key="4">
    <source>
        <dbReference type="Proteomes" id="UP000824258"/>
    </source>
</evidence>
<sequence>MNRYVTGSIIKKLREKKKLTQAELSEQIDVSSKAVSKWETGKGLPDLTLLAPLSKALGVSILELMAGDTVINQNKSANLLRPKLYVCPICGNVIHAMGEAVISCCGVVLPVLEAEEIDEAHEILMEAVEDEQYLTLRHPMTKEHHISFLAYVTSDRFQLVKLYPEGSAACRFRFQGVGYLYCYCNRHGLMMQKVR</sequence>
<dbReference type="InterPro" id="IPR010982">
    <property type="entry name" value="Lambda_DNA-bd_dom_sf"/>
</dbReference>
<evidence type="ECO:0000313" key="3">
    <source>
        <dbReference type="EMBL" id="HIR08921.1"/>
    </source>
</evidence>
<dbReference type="Pfam" id="PF01880">
    <property type="entry name" value="Desulfoferrodox"/>
    <property type="match status" value="1"/>
</dbReference>
<gene>
    <name evidence="3" type="ORF">IAA70_00805</name>
</gene>
<reference evidence="3" key="2">
    <citation type="journal article" date="2021" name="PeerJ">
        <title>Extensive microbial diversity within the chicken gut microbiome revealed by metagenomics and culture.</title>
        <authorList>
            <person name="Gilroy R."/>
            <person name="Ravi A."/>
            <person name="Getino M."/>
            <person name="Pursley I."/>
            <person name="Horton D.L."/>
            <person name="Alikhan N.F."/>
            <person name="Baker D."/>
            <person name="Gharbi K."/>
            <person name="Hall N."/>
            <person name="Watson M."/>
            <person name="Adriaenssens E.M."/>
            <person name="Foster-Nyarko E."/>
            <person name="Jarju S."/>
            <person name="Secka A."/>
            <person name="Antonio M."/>
            <person name="Oren A."/>
            <person name="Chaudhuri R.R."/>
            <person name="La Ragione R."/>
            <person name="Hildebrand F."/>
            <person name="Pallen M.J."/>
        </authorList>
    </citation>
    <scope>NUCLEOTIDE SEQUENCE</scope>
    <source>
        <strain evidence="3">ChiHjej9B8-7071</strain>
    </source>
</reference>
<dbReference type="Proteomes" id="UP000824258">
    <property type="component" value="Unassembled WGS sequence"/>
</dbReference>
<comment type="caution">
    <text evidence="3">The sequence shown here is derived from an EMBL/GenBank/DDBJ whole genome shotgun (WGS) entry which is preliminary data.</text>
</comment>
<accession>A0A9D1D607</accession>
<dbReference type="PROSITE" id="PS50943">
    <property type="entry name" value="HTH_CROC1"/>
    <property type="match status" value="1"/>
</dbReference>
<evidence type="ECO:0000256" key="1">
    <source>
        <dbReference type="ARBA" id="ARBA00023125"/>
    </source>
</evidence>
<dbReference type="Gene3D" id="1.10.260.40">
    <property type="entry name" value="lambda repressor-like DNA-binding domains"/>
    <property type="match status" value="1"/>
</dbReference>
<dbReference type="Pfam" id="PF01381">
    <property type="entry name" value="HTH_3"/>
    <property type="match status" value="1"/>
</dbReference>
<dbReference type="InterPro" id="IPR036073">
    <property type="entry name" value="Desulfoferrodoxin_Fe-bd_dom_sf"/>
</dbReference>
<feature type="domain" description="HTH cro/C1-type" evidence="2">
    <location>
        <begin position="10"/>
        <end position="64"/>
    </location>
</feature>
<dbReference type="PANTHER" id="PTHR46558:SF11">
    <property type="entry name" value="HTH-TYPE TRANSCRIPTIONAL REGULATOR XRE"/>
    <property type="match status" value="1"/>
</dbReference>
<dbReference type="InterPro" id="IPR001387">
    <property type="entry name" value="Cro/C1-type_HTH"/>
</dbReference>
<dbReference type="GO" id="GO:0003677">
    <property type="term" value="F:DNA binding"/>
    <property type="evidence" value="ECO:0007669"/>
    <property type="project" value="UniProtKB-KW"/>
</dbReference>
<dbReference type="Gene3D" id="2.60.40.730">
    <property type="entry name" value="SOR catalytic domain"/>
    <property type="match status" value="1"/>
</dbReference>
<organism evidence="3 4">
    <name type="scientific">Candidatus Avoscillospira stercoripullorum</name>
    <dbReference type="NCBI Taxonomy" id="2840709"/>
    <lineage>
        <taxon>Bacteria</taxon>
        <taxon>Bacillati</taxon>
        <taxon>Bacillota</taxon>
        <taxon>Clostridia</taxon>
        <taxon>Eubacteriales</taxon>
        <taxon>Oscillospiraceae</taxon>
        <taxon>Oscillospiraceae incertae sedis</taxon>
        <taxon>Candidatus Avoscillospira</taxon>
    </lineage>
</organism>
<dbReference type="PANTHER" id="PTHR46558">
    <property type="entry name" value="TRACRIPTIONAL REGULATORY PROTEIN-RELATED-RELATED"/>
    <property type="match status" value="1"/>
</dbReference>